<dbReference type="OrthoDB" id="9803617at2"/>
<dbReference type="AlphaFoldDB" id="A0A285TJ17"/>
<dbReference type="CDD" id="cd07034">
    <property type="entry name" value="TPP_PYR_PFOR_IOR-alpha_like"/>
    <property type="match status" value="1"/>
</dbReference>
<sequence length="1153" mass="124839">MARNTVSLDDKFDLSRERIFISGTQALIRLVLMQKERDRRAGLNTGGYVTGYRGSPLGALDQQFQKAARLLAPQDVVFSPAINEDLAATALWGTQQAEMRGEGKYDGVFGIWYGKGPGVDRSGDAFRHANLAGTSRHGGVLALMGDDHTCESSTTAHQSEFALVDAMMPILNPAGAQEILDFGLYGWALSRYAGIWAGLKLVKDNVESTATIDGRLDRVLPVLPDFPFPPDGVHIRPSDHPLVQEARLHEVKLPAAKAFIAANPLDRVVLSGGRQPVVGIVSTGKSYLDVLEALDLLGIDEVAAADLGVAFLKIGCPWPLSPGRLRDFAKGLELIIVVEEKRGLIEPQVKEILYGMTDAPTVIGKADEEGAVLFRAPGALEPIQIAREIGRRVARRRTSDALSTRLGDLEERALRLAATRDVAVRSPYFCAGCPHNSSTRVPEGSRAYAGIGCHYMVQWMDRNTEGYTQMGGEGANWVGEAHFSRTGHVFQNLGDGTYNHSGALAIRAAKAAGVNITYKILYNDAVAMTGGQSHDGGLRVDEIARQVAAEGARRIVIVTDEPGKYPPATAWPSGTAIHHRDELIEVERELAGEPGLTVLIYDQTCAAEKRRRRKRGLFPDPDERVVVNELVCEGCGDCGVQSNCVAIQPVETEWGRKRMIDQSSCNKDFSCVKGFCPSFVSVRGGVLKGRAVMPPAAPQVAEPQIAPLTGMHSVMITGVGGTGVVTIGAVIGMAAHLDGLGCGIIDMAGLAQKGGAVISHLKLAPRPEDISAIRVGPGSADLVLGCDIVVAGSAKILSAMTPGRSFAVINTHETLPGDFARNPDFSLPGRRLVAALSEAAGPDRARFVDATELATELFGDAIAANMFLLGFGWQLGALPLTREALEEAIRLNKVSVEMNLSAFAWGRVAAVDPEAVVRAAKSRPEQLEHRRLSESVEEMVARRAAFLADYQDAAYAARYSERVARLSQAASRLGASGEEIRETVARELFRLMAIKDEYEVARLFTGDSFKRQLSETFESFQKLEFHLAPPLLSRTDKRTGRPAKRRFGPWMMPLFRLLARMKGLRGGAFDVFGRTQERKRERRLRDEYERIVDEVAGTLDAGNAAAAQALLAFPRSIRGFGPVREASMHEAEARLPELLAAFREGRSARLAAE</sequence>
<dbReference type="NCBIfam" id="NF009588">
    <property type="entry name" value="PRK13029.1"/>
    <property type="match status" value="1"/>
</dbReference>
<dbReference type="InterPro" id="IPR029061">
    <property type="entry name" value="THDP-binding"/>
</dbReference>
<dbReference type="RefSeq" id="WP_097176020.1">
    <property type="nucleotide sequence ID" value="NZ_OBML01000011.1"/>
</dbReference>
<evidence type="ECO:0000313" key="4">
    <source>
        <dbReference type="EMBL" id="SOC21769.1"/>
    </source>
</evidence>
<dbReference type="Gene3D" id="3.40.920.10">
    <property type="entry name" value="Pyruvate-ferredoxin oxidoreductase, PFOR, domain III"/>
    <property type="match status" value="1"/>
</dbReference>
<keyword evidence="5" id="KW-1185">Reference proteome</keyword>
<dbReference type="InterPro" id="IPR002880">
    <property type="entry name" value="Pyrv_Fd/Flavodoxin_OxRdtase_N"/>
</dbReference>
<dbReference type="Proteomes" id="UP000219331">
    <property type="component" value="Unassembled WGS sequence"/>
</dbReference>
<dbReference type="InterPro" id="IPR002869">
    <property type="entry name" value="Pyrv_flavodox_OxRed_cen"/>
</dbReference>
<keyword evidence="1" id="KW-0560">Oxidoreductase</keyword>
<dbReference type="Pfam" id="PF20169">
    <property type="entry name" value="DUF6537"/>
    <property type="match status" value="1"/>
</dbReference>
<evidence type="ECO:0000259" key="3">
    <source>
        <dbReference type="Pfam" id="PF20169"/>
    </source>
</evidence>
<evidence type="ECO:0000313" key="5">
    <source>
        <dbReference type="Proteomes" id="UP000219331"/>
    </source>
</evidence>
<dbReference type="PANTHER" id="PTHR48084:SF3">
    <property type="entry name" value="SUBUNIT OF PYRUVATE:FLAVODOXIN OXIDOREDUCTASE"/>
    <property type="match status" value="1"/>
</dbReference>
<feature type="domain" description="DUF6537" evidence="3">
    <location>
        <begin position="936"/>
        <end position="1135"/>
    </location>
</feature>
<proteinExistence type="predicted"/>
<dbReference type="InterPro" id="IPR046667">
    <property type="entry name" value="DUF6537"/>
</dbReference>
<feature type="domain" description="Pyruvate/ketoisovalerate oxidoreductase catalytic" evidence="2">
    <location>
        <begin position="720"/>
        <end position="906"/>
    </location>
</feature>
<keyword evidence="4" id="KW-0670">Pyruvate</keyword>
<dbReference type="SUPFAM" id="SSF53323">
    <property type="entry name" value="Pyruvate-ferredoxin oxidoreductase, PFOR, domain III"/>
    <property type="match status" value="1"/>
</dbReference>
<name>A0A285TJ17_9HYPH</name>
<reference evidence="4 5" key="1">
    <citation type="submission" date="2017-08" db="EMBL/GenBank/DDBJ databases">
        <authorList>
            <person name="de Groot N.N."/>
        </authorList>
    </citation>
    <scope>NUCLEOTIDE SEQUENCE [LARGE SCALE GENOMIC DNA]</scope>
    <source>
        <strain evidence="4 5">USBA 352</strain>
    </source>
</reference>
<dbReference type="SUPFAM" id="SSF52518">
    <property type="entry name" value="Thiamin diphosphate-binding fold (THDP-binding)"/>
    <property type="match status" value="2"/>
</dbReference>
<dbReference type="InterPro" id="IPR051457">
    <property type="entry name" value="2-oxoacid:Fd_oxidoreductase"/>
</dbReference>
<dbReference type="Pfam" id="PF01558">
    <property type="entry name" value="POR"/>
    <property type="match status" value="1"/>
</dbReference>
<accession>A0A285TJ17</accession>
<evidence type="ECO:0000259" key="2">
    <source>
        <dbReference type="Pfam" id="PF01558"/>
    </source>
</evidence>
<dbReference type="Gene3D" id="3.40.50.970">
    <property type="match status" value="1"/>
</dbReference>
<dbReference type="SUPFAM" id="SSF52922">
    <property type="entry name" value="TK C-terminal domain-like"/>
    <property type="match status" value="1"/>
</dbReference>
<dbReference type="InterPro" id="IPR019752">
    <property type="entry name" value="Pyrv/ketoisovalerate_OxRed_cat"/>
</dbReference>
<dbReference type="STRING" id="538381.GCA_001696535_01693"/>
<protein>
    <submittedName>
        <fullName evidence="4">Indolepyruvate ferredoxin oxidoreductase</fullName>
    </submittedName>
</protein>
<dbReference type="NCBIfam" id="NF009589">
    <property type="entry name" value="PRK13030.1"/>
    <property type="match status" value="1"/>
</dbReference>
<dbReference type="EMBL" id="OBML01000011">
    <property type="protein sequence ID" value="SOC21769.1"/>
    <property type="molecule type" value="Genomic_DNA"/>
</dbReference>
<organism evidence="4 5">
    <name type="scientific">Stappia indica</name>
    <dbReference type="NCBI Taxonomy" id="538381"/>
    <lineage>
        <taxon>Bacteria</taxon>
        <taxon>Pseudomonadati</taxon>
        <taxon>Pseudomonadota</taxon>
        <taxon>Alphaproteobacteria</taxon>
        <taxon>Hyphomicrobiales</taxon>
        <taxon>Stappiaceae</taxon>
        <taxon>Stappia</taxon>
    </lineage>
</organism>
<dbReference type="PANTHER" id="PTHR48084">
    <property type="entry name" value="2-OXOGLUTARATE OXIDOREDUCTASE SUBUNIT KORB-RELATED"/>
    <property type="match status" value="1"/>
</dbReference>
<gene>
    <name evidence="4" type="ORF">SAMN05421512_111156</name>
</gene>
<dbReference type="GO" id="GO:0016903">
    <property type="term" value="F:oxidoreductase activity, acting on the aldehyde or oxo group of donors"/>
    <property type="evidence" value="ECO:0007669"/>
    <property type="project" value="InterPro"/>
</dbReference>
<dbReference type="InterPro" id="IPR009014">
    <property type="entry name" value="Transketo_C/PFOR_II"/>
</dbReference>
<evidence type="ECO:0000256" key="1">
    <source>
        <dbReference type="ARBA" id="ARBA00023002"/>
    </source>
</evidence>